<reference evidence="1 2" key="1">
    <citation type="submission" date="2024-09" db="EMBL/GenBank/DDBJ databases">
        <authorList>
            <person name="Sun Q."/>
            <person name="Mori K."/>
        </authorList>
    </citation>
    <scope>NUCLEOTIDE SEQUENCE [LARGE SCALE GENOMIC DNA]</scope>
    <source>
        <strain evidence="1 2">CCM 7904</strain>
    </source>
</reference>
<feature type="non-terminal residue" evidence="1">
    <location>
        <position position="51"/>
    </location>
</feature>
<dbReference type="Proteomes" id="UP001589795">
    <property type="component" value="Unassembled WGS sequence"/>
</dbReference>
<dbReference type="EMBL" id="JBHLWQ010000110">
    <property type="protein sequence ID" value="MFC0200968.1"/>
    <property type="molecule type" value="Genomic_DNA"/>
</dbReference>
<keyword evidence="2" id="KW-1185">Reference proteome</keyword>
<protein>
    <submittedName>
        <fullName evidence="1">IS3 family transposase</fullName>
    </submittedName>
</protein>
<gene>
    <name evidence="1" type="ORF">ACFFIZ_11785</name>
</gene>
<evidence type="ECO:0000313" key="2">
    <source>
        <dbReference type="Proteomes" id="UP001589795"/>
    </source>
</evidence>
<organism evidence="1 2">
    <name type="scientific">Paracoccus rhizosphaerae</name>
    <dbReference type="NCBI Taxonomy" id="1133347"/>
    <lineage>
        <taxon>Bacteria</taxon>
        <taxon>Pseudomonadati</taxon>
        <taxon>Pseudomonadota</taxon>
        <taxon>Alphaproteobacteria</taxon>
        <taxon>Rhodobacterales</taxon>
        <taxon>Paracoccaceae</taxon>
        <taxon>Paracoccus</taxon>
    </lineage>
</organism>
<sequence length="51" mass="6186">VNHKRLFRIYREERLHVRRRGGRKRAIGTRAPMALPLMPNQRWSLDFVSDQ</sequence>
<proteinExistence type="predicted"/>
<evidence type="ECO:0000313" key="1">
    <source>
        <dbReference type="EMBL" id="MFC0200968.1"/>
    </source>
</evidence>
<feature type="non-terminal residue" evidence="1">
    <location>
        <position position="1"/>
    </location>
</feature>
<name>A0ABV6CJP1_9RHOB</name>
<accession>A0ABV6CJP1</accession>
<dbReference type="PANTHER" id="PTHR47515">
    <property type="entry name" value="LOW CALCIUM RESPONSE LOCUS PROTEIN T"/>
    <property type="match status" value="1"/>
</dbReference>
<comment type="caution">
    <text evidence="1">The sequence shown here is derived from an EMBL/GenBank/DDBJ whole genome shotgun (WGS) entry which is preliminary data.</text>
</comment>
<dbReference type="PANTHER" id="PTHR47515:SF1">
    <property type="entry name" value="BLR2054 PROTEIN"/>
    <property type="match status" value="1"/>
</dbReference>